<dbReference type="AlphaFoldDB" id="A0A3R7NVC7"/>
<evidence type="ECO:0000256" key="4">
    <source>
        <dbReference type="ARBA" id="ARBA00022490"/>
    </source>
</evidence>
<proteinExistence type="inferred from homology"/>
<reference evidence="6 7" key="1">
    <citation type="journal article" date="2018" name="BMC Genomics">
        <title>Genomic comparison of Trypanosoma conorhini and Trypanosoma rangeli to Trypanosoma cruzi strains of high and low virulence.</title>
        <authorList>
            <person name="Bradwell K.R."/>
            <person name="Koparde V.N."/>
            <person name="Matveyev A.V."/>
            <person name="Serrano M.G."/>
            <person name="Alves J.M."/>
            <person name="Parikh H."/>
            <person name="Huang B."/>
            <person name="Lee V."/>
            <person name="Espinosa-Alvarez O."/>
            <person name="Ortiz P.A."/>
            <person name="Costa-Martins A.G."/>
            <person name="Teixeira M.M."/>
            <person name="Buck G.A."/>
        </authorList>
    </citation>
    <scope>NUCLEOTIDE SEQUENCE [LARGE SCALE GENOMIC DNA]</scope>
    <source>
        <strain evidence="6 7">025E</strain>
    </source>
</reference>
<dbReference type="RefSeq" id="XP_029232882.1">
    <property type="nucleotide sequence ID" value="XM_029367009.1"/>
</dbReference>
<protein>
    <recommendedName>
        <fullName evidence="3">KIF-binding protein</fullName>
    </recommendedName>
</protein>
<sequence length="129" mass="15334">MEGEKPLSDKKLNAFTDKTQSFYTRFCDTWKDPKENKLPETLDADSRLPFFRALMRLAHLQTKRYYKNPKDEYDNISVSIVRFKRVLDFAASNPMKEEAEVEVKLAREMLVLLPTKQNDLWRVYHNTVE</sequence>
<gene>
    <name evidence="6" type="ORF">Tco025E_00060</name>
</gene>
<dbReference type="GeneID" id="40313671"/>
<organism evidence="6 7">
    <name type="scientific">Trypanosoma conorhini</name>
    <dbReference type="NCBI Taxonomy" id="83891"/>
    <lineage>
        <taxon>Eukaryota</taxon>
        <taxon>Discoba</taxon>
        <taxon>Euglenozoa</taxon>
        <taxon>Kinetoplastea</taxon>
        <taxon>Metakinetoplastina</taxon>
        <taxon>Trypanosomatida</taxon>
        <taxon>Trypanosomatidae</taxon>
        <taxon>Trypanosoma</taxon>
    </lineage>
</organism>
<evidence type="ECO:0000256" key="1">
    <source>
        <dbReference type="ARBA" id="ARBA00004245"/>
    </source>
</evidence>
<dbReference type="PANTHER" id="PTHR46321:SF1">
    <property type="entry name" value="KIF-BINDING PROTEIN"/>
    <property type="match status" value="1"/>
</dbReference>
<evidence type="ECO:0000256" key="5">
    <source>
        <dbReference type="ARBA" id="ARBA00023212"/>
    </source>
</evidence>
<evidence type="ECO:0000313" key="7">
    <source>
        <dbReference type="Proteomes" id="UP000284403"/>
    </source>
</evidence>
<comment type="similarity">
    <text evidence="2">Belongs to the KIF-binding protein family.</text>
</comment>
<evidence type="ECO:0000313" key="6">
    <source>
        <dbReference type="EMBL" id="RNF27676.1"/>
    </source>
</evidence>
<evidence type="ECO:0000256" key="3">
    <source>
        <dbReference type="ARBA" id="ARBA00016840"/>
    </source>
</evidence>
<dbReference type="OrthoDB" id="409897at2759"/>
<comment type="caution">
    <text evidence="6">The sequence shown here is derived from an EMBL/GenBank/DDBJ whole genome shotgun (WGS) entry which is preliminary data.</text>
</comment>
<dbReference type="Proteomes" id="UP000284403">
    <property type="component" value="Unassembled WGS sequence"/>
</dbReference>
<name>A0A3R7NVC7_9TRYP</name>
<keyword evidence="5" id="KW-0206">Cytoskeleton</keyword>
<dbReference type="Pfam" id="PF12309">
    <property type="entry name" value="KBP_C"/>
    <property type="match status" value="1"/>
</dbReference>
<keyword evidence="7" id="KW-1185">Reference proteome</keyword>
<keyword evidence="6" id="KW-0418">Kinase</keyword>
<keyword evidence="4" id="KW-0963">Cytoplasm</keyword>
<evidence type="ECO:0000256" key="2">
    <source>
        <dbReference type="ARBA" id="ARBA00010305"/>
    </source>
</evidence>
<accession>A0A3R7NVC7</accession>
<dbReference type="EMBL" id="MKKU01000001">
    <property type="protein sequence ID" value="RNF27676.1"/>
    <property type="molecule type" value="Genomic_DNA"/>
</dbReference>
<keyword evidence="6" id="KW-0808">Transferase</keyword>
<dbReference type="GO" id="GO:0016301">
    <property type="term" value="F:kinase activity"/>
    <property type="evidence" value="ECO:0007669"/>
    <property type="project" value="UniProtKB-KW"/>
</dbReference>
<dbReference type="InterPro" id="IPR022083">
    <property type="entry name" value="KBP"/>
</dbReference>
<comment type="subcellular location">
    <subcellularLocation>
        <location evidence="1">Cytoplasm</location>
        <location evidence="1">Cytoskeleton</location>
    </subcellularLocation>
</comment>
<dbReference type="PANTHER" id="PTHR46321">
    <property type="entry name" value="KIF1-BINDING PROTEIN"/>
    <property type="match status" value="1"/>
</dbReference>
<dbReference type="GO" id="GO:0005856">
    <property type="term" value="C:cytoskeleton"/>
    <property type="evidence" value="ECO:0007669"/>
    <property type="project" value="UniProtKB-SubCell"/>
</dbReference>